<sequence>MTSPTLSPPSLTADHHQPPSVRVEQLSLRYGRKVAFANVDAQFRAGQITALIGPSGCGKTSFLSCLNRLHELTPKAQLFGQVYLNDCDTATIPLTPLRRQVGMLFQKPNPFPLSIYRNLAFPLKEHGICDRTHIHHIIETTLTDVGLWTEVKDRLKAPALSLSGGQQQRLCLARALALKPQVLLMDEPCSALDPLSSEVIEDLIVRLKGTYTILVVTHNLGQASRIADDVAFFWVQHDVGQLIEFGSAQEIFTHPQDPLTAAYVSGRRG</sequence>
<dbReference type="InterPro" id="IPR027417">
    <property type="entry name" value="P-loop_NTPase"/>
</dbReference>
<dbReference type="eggNOG" id="COG1117">
    <property type="taxonomic scope" value="Bacteria"/>
</dbReference>
<dbReference type="PROSITE" id="PS50893">
    <property type="entry name" value="ABC_TRANSPORTER_2"/>
    <property type="match status" value="1"/>
</dbReference>
<dbReference type="GO" id="GO:0005315">
    <property type="term" value="F:phosphate transmembrane transporter activity"/>
    <property type="evidence" value="ECO:0007669"/>
    <property type="project" value="InterPro"/>
</dbReference>
<dbReference type="STRING" id="329726.AM1_3488"/>
<dbReference type="InterPro" id="IPR005670">
    <property type="entry name" value="PstB-like"/>
</dbReference>
<evidence type="ECO:0000313" key="6">
    <source>
        <dbReference type="Proteomes" id="UP000000268"/>
    </source>
</evidence>
<dbReference type="CDD" id="cd03260">
    <property type="entry name" value="ABC_PstB_phosphate_transporter"/>
    <property type="match status" value="1"/>
</dbReference>
<dbReference type="InterPro" id="IPR003439">
    <property type="entry name" value="ABC_transporter-like_ATP-bd"/>
</dbReference>
<dbReference type="GO" id="GO:0005524">
    <property type="term" value="F:ATP binding"/>
    <property type="evidence" value="ECO:0007669"/>
    <property type="project" value="UniProtKB-KW"/>
</dbReference>
<evidence type="ECO:0000256" key="3">
    <source>
        <dbReference type="ARBA" id="ARBA00022840"/>
    </source>
</evidence>
<keyword evidence="2" id="KW-0547">Nucleotide-binding</keyword>
<evidence type="ECO:0000259" key="4">
    <source>
        <dbReference type="PROSITE" id="PS50893"/>
    </source>
</evidence>
<dbReference type="PANTHER" id="PTHR43423">
    <property type="entry name" value="ABC TRANSPORTER I FAMILY MEMBER 17"/>
    <property type="match status" value="1"/>
</dbReference>
<keyword evidence="1" id="KW-0813">Transport</keyword>
<dbReference type="GO" id="GO:0035435">
    <property type="term" value="P:phosphate ion transmembrane transport"/>
    <property type="evidence" value="ECO:0007669"/>
    <property type="project" value="InterPro"/>
</dbReference>
<dbReference type="SMART" id="SM00382">
    <property type="entry name" value="AAA"/>
    <property type="match status" value="1"/>
</dbReference>
<dbReference type="Gene3D" id="3.40.50.300">
    <property type="entry name" value="P-loop containing nucleotide triphosphate hydrolases"/>
    <property type="match status" value="1"/>
</dbReference>
<gene>
    <name evidence="5" type="primary">pstB</name>
    <name evidence="5" type="ordered locus">AM1_3488</name>
</gene>
<dbReference type="Proteomes" id="UP000000268">
    <property type="component" value="Chromosome"/>
</dbReference>
<dbReference type="InterPro" id="IPR003593">
    <property type="entry name" value="AAA+_ATPase"/>
</dbReference>
<dbReference type="GO" id="GO:0016020">
    <property type="term" value="C:membrane"/>
    <property type="evidence" value="ECO:0007669"/>
    <property type="project" value="InterPro"/>
</dbReference>
<dbReference type="Pfam" id="PF00005">
    <property type="entry name" value="ABC_tran"/>
    <property type="match status" value="1"/>
</dbReference>
<keyword evidence="6" id="KW-1185">Reference proteome</keyword>
<evidence type="ECO:0000256" key="1">
    <source>
        <dbReference type="ARBA" id="ARBA00022448"/>
    </source>
</evidence>
<dbReference type="AlphaFoldDB" id="B0C180"/>
<feature type="domain" description="ABC transporter" evidence="4">
    <location>
        <begin position="21"/>
        <end position="264"/>
    </location>
</feature>
<dbReference type="GO" id="GO:0016887">
    <property type="term" value="F:ATP hydrolysis activity"/>
    <property type="evidence" value="ECO:0007669"/>
    <property type="project" value="InterPro"/>
</dbReference>
<dbReference type="InterPro" id="IPR017871">
    <property type="entry name" value="ABC_transporter-like_CS"/>
</dbReference>
<evidence type="ECO:0000256" key="2">
    <source>
        <dbReference type="ARBA" id="ARBA00022741"/>
    </source>
</evidence>
<dbReference type="HOGENOM" id="CLU_000604_1_22_3"/>
<keyword evidence="3 5" id="KW-0067">ATP-binding</keyword>
<reference evidence="5 6" key="1">
    <citation type="journal article" date="2008" name="Proc. Natl. Acad. Sci. U.S.A.">
        <title>Niche adaptation and genome expansion in the chlorophyll d-producing cyanobacterium Acaryochloris marina.</title>
        <authorList>
            <person name="Swingley W.D."/>
            <person name="Chen M."/>
            <person name="Cheung P.C."/>
            <person name="Conrad A.L."/>
            <person name="Dejesa L.C."/>
            <person name="Hao J."/>
            <person name="Honchak B.M."/>
            <person name="Karbach L.E."/>
            <person name="Kurdoglu A."/>
            <person name="Lahiri S."/>
            <person name="Mastrian S.D."/>
            <person name="Miyashita H."/>
            <person name="Page L."/>
            <person name="Ramakrishna P."/>
            <person name="Satoh S."/>
            <person name="Sattley W.M."/>
            <person name="Shimada Y."/>
            <person name="Taylor H.L."/>
            <person name="Tomo T."/>
            <person name="Tsuchiya T."/>
            <person name="Wang Z.T."/>
            <person name="Raymond J."/>
            <person name="Mimuro M."/>
            <person name="Blankenship R.E."/>
            <person name="Touchman J.W."/>
        </authorList>
    </citation>
    <scope>NUCLEOTIDE SEQUENCE [LARGE SCALE GENOMIC DNA]</scope>
    <source>
        <strain evidence="6">MBIC 11017</strain>
    </source>
</reference>
<dbReference type="KEGG" id="amr:AM1_3488"/>
<protein>
    <submittedName>
        <fullName evidence="5">Phosphate import ATP-binding protein PstB</fullName>
    </submittedName>
</protein>
<dbReference type="SUPFAM" id="SSF52540">
    <property type="entry name" value="P-loop containing nucleoside triphosphate hydrolases"/>
    <property type="match status" value="1"/>
</dbReference>
<organism evidence="5 6">
    <name type="scientific">Acaryochloris marina (strain MBIC 11017)</name>
    <dbReference type="NCBI Taxonomy" id="329726"/>
    <lineage>
        <taxon>Bacteria</taxon>
        <taxon>Bacillati</taxon>
        <taxon>Cyanobacteriota</taxon>
        <taxon>Cyanophyceae</taxon>
        <taxon>Acaryochloridales</taxon>
        <taxon>Acaryochloridaceae</taxon>
        <taxon>Acaryochloris</taxon>
    </lineage>
</organism>
<proteinExistence type="predicted"/>
<dbReference type="PROSITE" id="PS00211">
    <property type="entry name" value="ABC_TRANSPORTER_1"/>
    <property type="match status" value="1"/>
</dbReference>
<name>B0C180_ACAM1</name>
<dbReference type="PANTHER" id="PTHR43423:SF1">
    <property type="entry name" value="ABC TRANSPORTER I FAMILY MEMBER 17"/>
    <property type="match status" value="1"/>
</dbReference>
<accession>B0C180</accession>
<dbReference type="EMBL" id="CP000828">
    <property type="protein sequence ID" value="ABW28478.1"/>
    <property type="molecule type" value="Genomic_DNA"/>
</dbReference>
<dbReference type="OrthoDB" id="9802185at2"/>
<dbReference type="RefSeq" id="WP_012163874.1">
    <property type="nucleotide sequence ID" value="NC_009925.1"/>
</dbReference>
<evidence type="ECO:0000313" key="5">
    <source>
        <dbReference type="EMBL" id="ABW28478.1"/>
    </source>
</evidence>